<sequence>MLFDSSFRKELGRSFGATLVVLITVVMTVMLIRTLGQASVGRVNPSEVLLVMGLTVLGHLPTILTLSLFVTITLVLTRMYASSEMVIWFACGQGLGAFVRPLLRFAWPVLLAVAALALLAWPWSNQQIQDLRERFQGRGDIERVAPGRFIESAGGQRVFFIDKDSAEADSGTNIFIAASERGSEAVISAERGHLVTLGEGRALQLDQGFRLQTNDTTGAMRVSEFAEYSNRINAQIIPTMRDDAPRLQSSLALLRSGSPPYLAELSWRLGLLLAAINCVLIALAVTRVNPRVGRSAGLVFSLFAFATYYNLIGLGQGWIEQGRVGAWAFMLGLHGGIALAAGAWMAWRQRNWHVRANREAQA</sequence>
<feature type="transmembrane region" description="Helical" evidence="9">
    <location>
        <begin position="265"/>
        <end position="285"/>
    </location>
</feature>
<evidence type="ECO:0000313" key="11">
    <source>
        <dbReference type="Proteomes" id="UP001589834"/>
    </source>
</evidence>
<organism evidence="10 11">
    <name type="scientific">Ottowia pentelensis</name>
    <dbReference type="NCBI Taxonomy" id="511108"/>
    <lineage>
        <taxon>Bacteria</taxon>
        <taxon>Pseudomonadati</taxon>
        <taxon>Pseudomonadota</taxon>
        <taxon>Betaproteobacteria</taxon>
        <taxon>Burkholderiales</taxon>
        <taxon>Comamonadaceae</taxon>
        <taxon>Ottowia</taxon>
    </lineage>
</organism>
<dbReference type="NCBIfam" id="TIGR04407">
    <property type="entry name" value="LptF_YjgP"/>
    <property type="match status" value="1"/>
</dbReference>
<dbReference type="Pfam" id="PF03739">
    <property type="entry name" value="LptF_LptG"/>
    <property type="match status" value="1"/>
</dbReference>
<dbReference type="PANTHER" id="PTHR33529:SF7">
    <property type="entry name" value="LIPOPOLYSACCHARIDE EXPORT SYSTEM PERMEASE PROTEIN LPTF"/>
    <property type="match status" value="1"/>
</dbReference>
<dbReference type="InterPro" id="IPR005495">
    <property type="entry name" value="LptG/LptF_permease"/>
</dbReference>
<name>A0ABV6PX62_9BURK</name>
<dbReference type="RefSeq" id="WP_377485130.1">
    <property type="nucleotide sequence ID" value="NZ_JBHLTN010000044.1"/>
</dbReference>
<dbReference type="InterPro" id="IPR030922">
    <property type="entry name" value="LptF"/>
</dbReference>
<keyword evidence="11" id="KW-1185">Reference proteome</keyword>
<dbReference type="PANTHER" id="PTHR33529">
    <property type="entry name" value="SLR0882 PROTEIN-RELATED"/>
    <property type="match status" value="1"/>
</dbReference>
<evidence type="ECO:0000256" key="1">
    <source>
        <dbReference type="ARBA" id="ARBA00004429"/>
    </source>
</evidence>
<keyword evidence="7 9" id="KW-1133">Transmembrane helix</keyword>
<keyword evidence="6 9" id="KW-0812">Transmembrane</keyword>
<evidence type="ECO:0000313" key="10">
    <source>
        <dbReference type="EMBL" id="MFC0594422.1"/>
    </source>
</evidence>
<feature type="transmembrane region" description="Helical" evidence="9">
    <location>
        <begin position="105"/>
        <end position="123"/>
    </location>
</feature>
<evidence type="ECO:0000256" key="2">
    <source>
        <dbReference type="ARBA" id="ARBA00014213"/>
    </source>
</evidence>
<keyword evidence="4" id="KW-1003">Cell membrane</keyword>
<accession>A0ABV6PX62</accession>
<evidence type="ECO:0000256" key="3">
    <source>
        <dbReference type="ARBA" id="ARBA00022448"/>
    </source>
</evidence>
<feature type="transmembrane region" description="Helical" evidence="9">
    <location>
        <begin position="48"/>
        <end position="74"/>
    </location>
</feature>
<feature type="transmembrane region" description="Helical" evidence="9">
    <location>
        <begin position="297"/>
        <end position="319"/>
    </location>
</feature>
<evidence type="ECO:0000256" key="8">
    <source>
        <dbReference type="ARBA" id="ARBA00023136"/>
    </source>
</evidence>
<feature type="transmembrane region" description="Helical" evidence="9">
    <location>
        <begin position="325"/>
        <end position="347"/>
    </location>
</feature>
<evidence type="ECO:0000256" key="6">
    <source>
        <dbReference type="ARBA" id="ARBA00022692"/>
    </source>
</evidence>
<keyword evidence="5" id="KW-0997">Cell inner membrane</keyword>
<keyword evidence="3" id="KW-0813">Transport</keyword>
<comment type="subcellular location">
    <subcellularLocation>
        <location evidence="1">Cell inner membrane</location>
        <topology evidence="1">Multi-pass membrane protein</topology>
    </subcellularLocation>
</comment>
<protein>
    <recommendedName>
        <fullName evidence="2">Lipopolysaccharide export system permease protein LptF</fullName>
    </recommendedName>
</protein>
<evidence type="ECO:0000256" key="9">
    <source>
        <dbReference type="SAM" id="Phobius"/>
    </source>
</evidence>
<keyword evidence="8 9" id="KW-0472">Membrane</keyword>
<reference evidence="10 11" key="1">
    <citation type="submission" date="2024-09" db="EMBL/GenBank/DDBJ databases">
        <authorList>
            <person name="Sun Q."/>
            <person name="Mori K."/>
        </authorList>
    </citation>
    <scope>NUCLEOTIDE SEQUENCE [LARGE SCALE GENOMIC DNA]</scope>
    <source>
        <strain evidence="10 11">NCAIM B.02336</strain>
    </source>
</reference>
<proteinExistence type="predicted"/>
<evidence type="ECO:0000256" key="7">
    <source>
        <dbReference type="ARBA" id="ARBA00022989"/>
    </source>
</evidence>
<comment type="caution">
    <text evidence="10">The sequence shown here is derived from an EMBL/GenBank/DDBJ whole genome shotgun (WGS) entry which is preliminary data.</text>
</comment>
<evidence type="ECO:0000256" key="5">
    <source>
        <dbReference type="ARBA" id="ARBA00022519"/>
    </source>
</evidence>
<feature type="transmembrane region" description="Helical" evidence="9">
    <location>
        <begin position="15"/>
        <end position="36"/>
    </location>
</feature>
<dbReference type="Proteomes" id="UP001589834">
    <property type="component" value="Unassembled WGS sequence"/>
</dbReference>
<evidence type="ECO:0000256" key="4">
    <source>
        <dbReference type="ARBA" id="ARBA00022475"/>
    </source>
</evidence>
<dbReference type="EMBL" id="JBHLTN010000044">
    <property type="protein sequence ID" value="MFC0594422.1"/>
    <property type="molecule type" value="Genomic_DNA"/>
</dbReference>
<gene>
    <name evidence="10" type="primary">lptF</name>
    <name evidence="10" type="ORF">ACFFGG_17875</name>
</gene>